<dbReference type="Proteomes" id="UP000278143">
    <property type="component" value="Unassembled WGS sequence"/>
</dbReference>
<dbReference type="PANTHER" id="PTHR10340:SF55">
    <property type="entry name" value="ENDOPOLYPHOSPHATASE"/>
    <property type="match status" value="1"/>
</dbReference>
<organism evidence="4 5">
    <name type="scientific">Syncephalis pseudoplumigaleata</name>
    <dbReference type="NCBI Taxonomy" id="1712513"/>
    <lineage>
        <taxon>Eukaryota</taxon>
        <taxon>Fungi</taxon>
        <taxon>Fungi incertae sedis</taxon>
        <taxon>Zoopagomycota</taxon>
        <taxon>Zoopagomycotina</taxon>
        <taxon>Zoopagomycetes</taxon>
        <taxon>Zoopagales</taxon>
        <taxon>Piptocephalidaceae</taxon>
        <taxon>Syncephalis</taxon>
    </lineage>
</organism>
<protein>
    <recommendedName>
        <fullName evidence="6">Metallo-dependent phosphatase-like protein</fullName>
    </recommendedName>
</protein>
<dbReference type="EMBL" id="KZ991862">
    <property type="protein sequence ID" value="RKP22635.1"/>
    <property type="molecule type" value="Genomic_DNA"/>
</dbReference>
<name>A0A4P9YSE9_9FUNG</name>
<keyword evidence="5" id="KW-1185">Reference proteome</keyword>
<dbReference type="GO" id="GO:0004309">
    <property type="term" value="F:exopolyphosphatase activity"/>
    <property type="evidence" value="ECO:0007669"/>
    <property type="project" value="TreeGrafter"/>
</dbReference>
<dbReference type="OrthoDB" id="348678at2759"/>
<evidence type="ECO:0000313" key="5">
    <source>
        <dbReference type="Proteomes" id="UP000278143"/>
    </source>
</evidence>
<feature type="compositionally biased region" description="Basic and acidic residues" evidence="3">
    <location>
        <begin position="22"/>
        <end position="33"/>
    </location>
</feature>
<dbReference type="GO" id="GO:0005615">
    <property type="term" value="C:extracellular space"/>
    <property type="evidence" value="ECO:0007669"/>
    <property type="project" value="TreeGrafter"/>
</dbReference>
<dbReference type="GO" id="GO:0008081">
    <property type="term" value="F:phosphoric diester hydrolase activity"/>
    <property type="evidence" value="ECO:0007669"/>
    <property type="project" value="TreeGrafter"/>
</dbReference>
<reference evidence="5" key="1">
    <citation type="journal article" date="2018" name="Nat. Microbiol.">
        <title>Leveraging single-cell genomics to expand the fungal tree of life.</title>
        <authorList>
            <person name="Ahrendt S.R."/>
            <person name="Quandt C.A."/>
            <person name="Ciobanu D."/>
            <person name="Clum A."/>
            <person name="Salamov A."/>
            <person name="Andreopoulos B."/>
            <person name="Cheng J.F."/>
            <person name="Woyke T."/>
            <person name="Pelin A."/>
            <person name="Henrissat B."/>
            <person name="Reynolds N.K."/>
            <person name="Benny G.L."/>
            <person name="Smith M.E."/>
            <person name="James T.Y."/>
            <person name="Grigoriev I.V."/>
        </authorList>
    </citation>
    <scope>NUCLEOTIDE SEQUENCE [LARGE SCALE GENOMIC DNA]</scope>
    <source>
        <strain evidence="5">Benny S71-1</strain>
    </source>
</reference>
<dbReference type="PANTHER" id="PTHR10340">
    <property type="entry name" value="SPHINGOMYELIN PHOSPHODIESTERASE"/>
    <property type="match status" value="1"/>
</dbReference>
<evidence type="ECO:0000313" key="4">
    <source>
        <dbReference type="EMBL" id="RKP22635.1"/>
    </source>
</evidence>
<dbReference type="SUPFAM" id="SSF56300">
    <property type="entry name" value="Metallo-dependent phosphatases"/>
    <property type="match status" value="1"/>
</dbReference>
<evidence type="ECO:0000256" key="2">
    <source>
        <dbReference type="ARBA" id="ARBA00023180"/>
    </source>
</evidence>
<evidence type="ECO:0008006" key="6">
    <source>
        <dbReference type="Google" id="ProtNLM"/>
    </source>
</evidence>
<dbReference type="InterPro" id="IPR029052">
    <property type="entry name" value="Metallo-depent_PP-like"/>
</dbReference>
<dbReference type="GO" id="GO:0006798">
    <property type="term" value="P:polyphosphate catabolic process"/>
    <property type="evidence" value="ECO:0007669"/>
    <property type="project" value="TreeGrafter"/>
</dbReference>
<sequence length="469" mass="52961">MHPDRHYKEGHSVKHRCHRSKKYEAHERDKEDGEAVYVLDVPPSSNASNKPITFPKPPRHNTGKAKPLGMPLTKCDSPWSLIHGTVDWLLNHVVGHPTSSEHHPSRQPALGIDFILCMGDNARHDSDTEMPRSLDHIMVANAKIAAMLDERLSHVPIVFTIGNNDVYPHNVMEAGPNHVLRKLLNIWRPFIPENQVHVFLEGGYFVKEVVPNALTVISLNTIYFYRANPVVDGCELAARNMTAYIIGHVSPSPLLYHPECLRRYARIIRQWSGFGAKEVDRVVVAGQYFGHSNVDHFYFIEEEPDIDEHAGSSSISSRLGGPPLKTASASSIEYLTKLFKQYRKAGEEGALGPVVQVVPSVIPTYNPTLRIASYAVPSAKEQHAAYQFGQPLDYTQYYFDLLRLNEHAQAGHVRDSEMTVNYTVEYEALQAYELSGLTSTEYARLAGRLYANSTLRNEYMRRYFVNTID</sequence>
<feature type="region of interest" description="Disordered" evidence="3">
    <location>
        <begin position="1"/>
        <end position="69"/>
    </location>
</feature>
<keyword evidence="1" id="KW-0378">Hydrolase</keyword>
<accession>A0A4P9YSE9</accession>
<dbReference type="AlphaFoldDB" id="A0A4P9YSE9"/>
<keyword evidence="2" id="KW-0325">Glycoprotein</keyword>
<evidence type="ECO:0000256" key="1">
    <source>
        <dbReference type="ARBA" id="ARBA00022801"/>
    </source>
</evidence>
<dbReference type="GO" id="GO:0000298">
    <property type="term" value="F:endopolyphosphatase activity"/>
    <property type="evidence" value="ECO:0007669"/>
    <property type="project" value="TreeGrafter"/>
</dbReference>
<proteinExistence type="predicted"/>
<evidence type="ECO:0000256" key="3">
    <source>
        <dbReference type="SAM" id="MobiDB-lite"/>
    </source>
</evidence>
<dbReference type="GO" id="GO:0000324">
    <property type="term" value="C:fungal-type vacuole"/>
    <property type="evidence" value="ECO:0007669"/>
    <property type="project" value="TreeGrafter"/>
</dbReference>
<feature type="compositionally biased region" description="Basic and acidic residues" evidence="3">
    <location>
        <begin position="1"/>
        <end position="12"/>
    </location>
</feature>
<gene>
    <name evidence="4" type="ORF">SYNPS1DRAFT_25550</name>
</gene>